<gene>
    <name evidence="1" type="ORF">TWF679_000732</name>
</gene>
<proteinExistence type="predicted"/>
<comment type="caution">
    <text evidence="1">The sequence shown here is derived from an EMBL/GenBank/DDBJ whole genome shotgun (WGS) entry which is preliminary data.</text>
</comment>
<name>A0A8H8UX14_ORBOL</name>
<dbReference type="Proteomes" id="UP000614610">
    <property type="component" value="Unassembled WGS sequence"/>
</dbReference>
<reference evidence="1" key="1">
    <citation type="submission" date="2019-06" db="EMBL/GenBank/DDBJ databases">
        <authorList>
            <person name="Palmer J.M."/>
        </authorList>
    </citation>
    <scope>NUCLEOTIDE SEQUENCE</scope>
    <source>
        <strain evidence="1">TWF679</strain>
    </source>
</reference>
<protein>
    <submittedName>
        <fullName evidence="1">Uncharacterized protein</fullName>
    </submittedName>
</protein>
<evidence type="ECO:0000313" key="1">
    <source>
        <dbReference type="EMBL" id="KAF3200565.1"/>
    </source>
</evidence>
<evidence type="ECO:0000313" key="2">
    <source>
        <dbReference type="Proteomes" id="UP000614610"/>
    </source>
</evidence>
<sequence length="82" mass="9319">MQAKYIIYDGDDHVDLYHQPPATQLPSSKNHLRIRILHEIEDWPISNKAWVGGPLGKRFAVSTSVQQEKPGPALGQLDKFRI</sequence>
<dbReference type="AlphaFoldDB" id="A0A8H8UX14"/>
<organism evidence="1 2">
    <name type="scientific">Orbilia oligospora</name>
    <name type="common">Nematode-trapping fungus</name>
    <name type="synonym">Arthrobotrys oligospora</name>
    <dbReference type="NCBI Taxonomy" id="2813651"/>
    <lineage>
        <taxon>Eukaryota</taxon>
        <taxon>Fungi</taxon>
        <taxon>Dikarya</taxon>
        <taxon>Ascomycota</taxon>
        <taxon>Pezizomycotina</taxon>
        <taxon>Orbiliomycetes</taxon>
        <taxon>Orbiliales</taxon>
        <taxon>Orbiliaceae</taxon>
        <taxon>Orbilia</taxon>
    </lineage>
</organism>
<accession>A0A8H8UX14</accession>
<dbReference type="EMBL" id="WIWT01000106">
    <property type="protein sequence ID" value="KAF3200565.1"/>
    <property type="molecule type" value="Genomic_DNA"/>
</dbReference>